<dbReference type="InterPro" id="IPR036420">
    <property type="entry name" value="BRCT_dom_sf"/>
</dbReference>
<keyword evidence="5 10" id="KW-0862">Zinc</keyword>
<dbReference type="Gene3D" id="1.10.150.20">
    <property type="entry name" value="5' to 3' exonuclease, C-terminal subdomain"/>
    <property type="match status" value="2"/>
</dbReference>
<dbReference type="Gene3D" id="3.40.50.10190">
    <property type="entry name" value="BRCT domain"/>
    <property type="match status" value="1"/>
</dbReference>
<dbReference type="InterPro" id="IPR001679">
    <property type="entry name" value="DNA_ligase"/>
</dbReference>
<feature type="binding site" evidence="10">
    <location>
        <position position="425"/>
    </location>
    <ligand>
        <name>Zn(2+)</name>
        <dbReference type="ChEBI" id="CHEBI:29105"/>
    </ligand>
</feature>
<comment type="function">
    <text evidence="10">DNA ligase that catalyzes the formation of phosphodiester linkages between 5'-phosphoryl and 3'-hydroxyl groups in double-stranded DNA using NAD as a coenzyme and as the energy source for the reaction. It is essential for DNA replication and repair of damaged DNA.</text>
</comment>
<dbReference type="GO" id="GO:0003911">
    <property type="term" value="F:DNA ligase (NAD+) activity"/>
    <property type="evidence" value="ECO:0007669"/>
    <property type="project" value="UniProtKB-UniRule"/>
</dbReference>
<keyword evidence="10" id="KW-0464">Manganese</keyword>
<keyword evidence="13" id="KW-1185">Reference proteome</keyword>
<dbReference type="GO" id="GO:0006281">
    <property type="term" value="P:DNA repair"/>
    <property type="evidence" value="ECO:0007669"/>
    <property type="project" value="UniProtKB-KW"/>
</dbReference>
<dbReference type="SUPFAM" id="SSF47781">
    <property type="entry name" value="RuvA domain 2-like"/>
    <property type="match status" value="1"/>
</dbReference>
<dbReference type="Gene3D" id="3.30.470.30">
    <property type="entry name" value="DNA ligase/mRNA capping enzyme"/>
    <property type="match status" value="1"/>
</dbReference>
<evidence type="ECO:0000313" key="13">
    <source>
        <dbReference type="Proteomes" id="UP000264882"/>
    </source>
</evidence>
<evidence type="ECO:0000256" key="4">
    <source>
        <dbReference type="ARBA" id="ARBA00022763"/>
    </source>
</evidence>
<keyword evidence="4 10" id="KW-0227">DNA damage</keyword>
<dbReference type="InterPro" id="IPR004150">
    <property type="entry name" value="NAD_DNA_ligase_OB"/>
</dbReference>
<proteinExistence type="inferred from homology"/>
<dbReference type="PROSITE" id="PS01055">
    <property type="entry name" value="DNA_LIGASE_N1"/>
    <property type="match status" value="1"/>
</dbReference>
<name>A0A4P1QFN6_9BACT</name>
<evidence type="ECO:0000256" key="10">
    <source>
        <dbReference type="HAMAP-Rule" id="MF_01588"/>
    </source>
</evidence>
<evidence type="ECO:0000256" key="9">
    <source>
        <dbReference type="ARBA" id="ARBA00034005"/>
    </source>
</evidence>
<dbReference type="SUPFAM" id="SSF50249">
    <property type="entry name" value="Nucleic acid-binding proteins"/>
    <property type="match status" value="1"/>
</dbReference>
<feature type="binding site" evidence="10">
    <location>
        <position position="291"/>
    </location>
    <ligand>
        <name>NAD(+)</name>
        <dbReference type="ChEBI" id="CHEBI:57540"/>
    </ligand>
</feature>
<dbReference type="InterPro" id="IPR013840">
    <property type="entry name" value="DNAligase_N"/>
</dbReference>
<feature type="binding site" evidence="10">
    <location>
        <position position="410"/>
    </location>
    <ligand>
        <name>Zn(2+)</name>
        <dbReference type="ChEBI" id="CHEBI:29105"/>
    </ligand>
</feature>
<dbReference type="GO" id="GO:0046872">
    <property type="term" value="F:metal ion binding"/>
    <property type="evidence" value="ECO:0007669"/>
    <property type="project" value="UniProtKB-KW"/>
</dbReference>
<evidence type="ECO:0000256" key="2">
    <source>
        <dbReference type="ARBA" id="ARBA00022705"/>
    </source>
</evidence>
<gene>
    <name evidence="10" type="primary">ligA</name>
    <name evidence="12" type="ORF">MHSN_00125</name>
</gene>
<reference evidence="12 13" key="1">
    <citation type="submission" date="2014-06" db="EMBL/GenBank/DDBJ databases">
        <title>The Whole Genome Sequence of Mycoplasma hyosynoviae strain ATCC 27095.</title>
        <authorList>
            <person name="Calcutt M.J."/>
            <person name="Foecking M.F."/>
        </authorList>
    </citation>
    <scope>NUCLEOTIDE SEQUENCE [LARGE SCALE GENOMIC DNA]</scope>
    <source>
        <strain evidence="12 13">M60</strain>
    </source>
</reference>
<dbReference type="CDD" id="cd17748">
    <property type="entry name" value="BRCT_DNA_ligase_like"/>
    <property type="match status" value="1"/>
</dbReference>
<sequence>MEDKKNEIRKQVFELRKKIEEWDNAYYNLDAPTVSDEIYDKEIIKLQKLENEYSAFFSYEELKSSPTQKINAKSLNIFEKVTHTTPMLSLNKAYSIEEIIKFIDNVKKITSDFNFFIEPKIDGLSISLKYINGKLVQAVTRGDGITGEDVTQNVLQIEGVPKEIDYKKELEVRGEVFLSISNFNILNKILESNSEPLLANPRNAAAGTLRQLNPEIVKQRKLSAFLYYIIDAEKHNINSMQESFEFLKKMNFNTTTISKVVKNIEEIEQYIAEFKTKKELLDYEVDGIVIKVNELNLYPLLGQTQKFPHSAIAFKYSPNIESTKIEDIFITIGRTGLVTYNAKLTPVKLSGSLITYATLNNFNYVKELNLNIGDEVYVKKAGEIIPCVISLVNPKIKLDHIKRFTKCPYCGSTLKESDTNLEEYCLNQSCPEIIKRKLIHFASLKCLNFFSMGERVIERLIEKKLLSSPIDFFFLKDKINEMVAMDKMGKTSVMKILDSIEQSKSLPLDRMISALSIKHIGEKISKFIASKILKLENLLTYDYKSLILYNEIGEKIIESIIEWTKTPENIKLVNSLLELNINNQHKDDIKSRIFENMNFVITGTLSQPRSYYENLIKINNGNIQNSVSNKTTYVIYGENPGSKLKKATELGIKMLTEKDFFDKFDIS</sequence>
<dbReference type="InterPro" id="IPR018239">
    <property type="entry name" value="DNA_ligase_AS"/>
</dbReference>
<dbReference type="SUPFAM" id="SSF52113">
    <property type="entry name" value="BRCT domain"/>
    <property type="match status" value="1"/>
</dbReference>
<dbReference type="InterPro" id="IPR001357">
    <property type="entry name" value="BRCT_dom"/>
</dbReference>
<dbReference type="PROSITE" id="PS50172">
    <property type="entry name" value="BRCT"/>
    <property type="match status" value="1"/>
</dbReference>
<dbReference type="SMART" id="SM00532">
    <property type="entry name" value="LIGANc"/>
    <property type="match status" value="1"/>
</dbReference>
<feature type="domain" description="BRCT" evidence="11">
    <location>
        <begin position="589"/>
        <end position="667"/>
    </location>
</feature>
<dbReference type="Gene3D" id="1.10.287.610">
    <property type="entry name" value="Helix hairpin bin"/>
    <property type="match status" value="1"/>
</dbReference>
<evidence type="ECO:0000256" key="6">
    <source>
        <dbReference type="ARBA" id="ARBA00022842"/>
    </source>
</evidence>
<dbReference type="CDD" id="cd00114">
    <property type="entry name" value="LIGANc"/>
    <property type="match status" value="1"/>
</dbReference>
<keyword evidence="2 10" id="KW-0235">DNA replication</keyword>
<dbReference type="RefSeq" id="WP_119863628.1">
    <property type="nucleotide sequence ID" value="NZ_CP008748.1"/>
</dbReference>
<evidence type="ECO:0000313" key="12">
    <source>
        <dbReference type="EMBL" id="ASI53637.1"/>
    </source>
</evidence>
<accession>A0A4P1QFN6</accession>
<dbReference type="InterPro" id="IPR013839">
    <property type="entry name" value="DNAligase_adenylation"/>
</dbReference>
<comment type="similarity">
    <text evidence="10">Belongs to the NAD-dependent DNA ligase family. LigA subfamily.</text>
</comment>
<dbReference type="PIRSF" id="PIRSF001604">
    <property type="entry name" value="LigA"/>
    <property type="match status" value="1"/>
</dbReference>
<dbReference type="EMBL" id="CP008748">
    <property type="protein sequence ID" value="ASI53637.1"/>
    <property type="molecule type" value="Genomic_DNA"/>
</dbReference>
<comment type="cofactor">
    <cofactor evidence="10">
        <name>Mg(2+)</name>
        <dbReference type="ChEBI" id="CHEBI:18420"/>
    </cofactor>
    <cofactor evidence="10">
        <name>Mn(2+)</name>
        <dbReference type="ChEBI" id="CHEBI:29035"/>
    </cofactor>
</comment>
<dbReference type="NCBIfam" id="TIGR00575">
    <property type="entry name" value="dnlj"/>
    <property type="match status" value="1"/>
</dbReference>
<dbReference type="Pfam" id="PF01653">
    <property type="entry name" value="DNA_ligase_aden"/>
    <property type="match status" value="1"/>
</dbReference>
<dbReference type="Pfam" id="PF12826">
    <property type="entry name" value="HHH_2"/>
    <property type="match status" value="1"/>
</dbReference>
<keyword evidence="6 10" id="KW-0460">Magnesium</keyword>
<dbReference type="GO" id="GO:0005829">
    <property type="term" value="C:cytosol"/>
    <property type="evidence" value="ECO:0007669"/>
    <property type="project" value="TreeGrafter"/>
</dbReference>
<feature type="binding site" evidence="10">
    <location>
        <position position="315"/>
    </location>
    <ligand>
        <name>NAD(+)</name>
        <dbReference type="ChEBI" id="CHEBI:57540"/>
    </ligand>
</feature>
<feature type="binding site" evidence="10">
    <location>
        <begin position="89"/>
        <end position="90"/>
    </location>
    <ligand>
        <name>NAD(+)</name>
        <dbReference type="ChEBI" id="CHEBI:57540"/>
    </ligand>
</feature>
<dbReference type="SUPFAM" id="SSF56091">
    <property type="entry name" value="DNA ligase/mRNA capping enzyme, catalytic domain"/>
    <property type="match status" value="1"/>
</dbReference>
<feature type="binding site" evidence="10">
    <location>
        <position position="430"/>
    </location>
    <ligand>
        <name>Zn(2+)</name>
        <dbReference type="ChEBI" id="CHEBI:29105"/>
    </ligand>
</feature>
<dbReference type="InterPro" id="IPR010994">
    <property type="entry name" value="RuvA_2-like"/>
</dbReference>
<protein>
    <recommendedName>
        <fullName evidence="10">DNA ligase</fullName>
        <ecNumber evidence="10">6.5.1.2</ecNumber>
    </recommendedName>
    <alternativeName>
        <fullName evidence="10">Polydeoxyribonucleotide synthase [NAD(+)]</fullName>
    </alternativeName>
</protein>
<evidence type="ECO:0000256" key="3">
    <source>
        <dbReference type="ARBA" id="ARBA00022723"/>
    </source>
</evidence>
<feature type="active site" description="N6-AMP-lysine intermediate" evidence="10">
    <location>
        <position position="120"/>
    </location>
</feature>
<feature type="binding site" evidence="10">
    <location>
        <position position="118"/>
    </location>
    <ligand>
        <name>NAD(+)</name>
        <dbReference type="ChEBI" id="CHEBI:57540"/>
    </ligand>
</feature>
<dbReference type="InterPro" id="IPR012340">
    <property type="entry name" value="NA-bd_OB-fold"/>
</dbReference>
<dbReference type="Pfam" id="PF03120">
    <property type="entry name" value="OB_DNA_ligase"/>
    <property type="match status" value="1"/>
</dbReference>
<feature type="binding site" evidence="10">
    <location>
        <position position="407"/>
    </location>
    <ligand>
        <name>Zn(2+)</name>
        <dbReference type="ChEBI" id="CHEBI:29105"/>
    </ligand>
</feature>
<dbReference type="NCBIfam" id="NF005932">
    <property type="entry name" value="PRK07956.1"/>
    <property type="match status" value="1"/>
</dbReference>
<feature type="binding site" evidence="10">
    <location>
        <position position="175"/>
    </location>
    <ligand>
        <name>NAD(+)</name>
        <dbReference type="ChEBI" id="CHEBI:57540"/>
    </ligand>
</feature>
<dbReference type="InterPro" id="IPR041663">
    <property type="entry name" value="DisA/LigA_HHH"/>
</dbReference>
<keyword evidence="7 10" id="KW-0520">NAD</keyword>
<feature type="binding site" evidence="10">
    <location>
        <begin position="36"/>
        <end position="40"/>
    </location>
    <ligand>
        <name>NAD(+)</name>
        <dbReference type="ChEBI" id="CHEBI:57540"/>
    </ligand>
</feature>
<dbReference type="AlphaFoldDB" id="A0A4P1QFN6"/>
<dbReference type="EC" id="6.5.1.2" evidence="10"/>
<dbReference type="Proteomes" id="UP000264882">
    <property type="component" value="Chromosome"/>
</dbReference>
<dbReference type="PANTHER" id="PTHR23389:SF9">
    <property type="entry name" value="DNA LIGASE"/>
    <property type="match status" value="1"/>
</dbReference>
<dbReference type="HAMAP" id="MF_01588">
    <property type="entry name" value="DNA_ligase_A"/>
    <property type="match status" value="1"/>
</dbReference>
<organism evidence="12 13">
    <name type="scientific">Metamycoplasma hyosynoviae</name>
    <dbReference type="NCBI Taxonomy" id="29559"/>
    <lineage>
        <taxon>Bacteria</taxon>
        <taxon>Bacillati</taxon>
        <taxon>Mycoplasmatota</taxon>
        <taxon>Mycoplasmoidales</taxon>
        <taxon>Metamycoplasmataceae</taxon>
        <taxon>Metamycoplasma</taxon>
    </lineage>
</organism>
<dbReference type="PANTHER" id="PTHR23389">
    <property type="entry name" value="CHROMOSOME TRANSMISSION FIDELITY FACTOR 18"/>
    <property type="match status" value="1"/>
</dbReference>
<keyword evidence="8 10" id="KW-0234">DNA repair</keyword>
<dbReference type="KEGG" id="mhyv:MHSN_00125"/>
<evidence type="ECO:0000256" key="7">
    <source>
        <dbReference type="ARBA" id="ARBA00023027"/>
    </source>
</evidence>
<evidence type="ECO:0000256" key="5">
    <source>
        <dbReference type="ARBA" id="ARBA00022833"/>
    </source>
</evidence>
<dbReference type="Pfam" id="PF00533">
    <property type="entry name" value="BRCT"/>
    <property type="match status" value="1"/>
</dbReference>
<evidence type="ECO:0000256" key="1">
    <source>
        <dbReference type="ARBA" id="ARBA00022598"/>
    </source>
</evidence>
<dbReference type="GO" id="GO:0006260">
    <property type="term" value="P:DNA replication"/>
    <property type="evidence" value="ECO:0007669"/>
    <property type="project" value="UniProtKB-KW"/>
</dbReference>
<evidence type="ECO:0000259" key="11">
    <source>
        <dbReference type="PROSITE" id="PS50172"/>
    </source>
</evidence>
<evidence type="ECO:0000256" key="8">
    <source>
        <dbReference type="ARBA" id="ARBA00023204"/>
    </source>
</evidence>
<dbReference type="SMART" id="SM00292">
    <property type="entry name" value="BRCT"/>
    <property type="match status" value="1"/>
</dbReference>
<dbReference type="Gene3D" id="2.40.50.140">
    <property type="entry name" value="Nucleic acid-binding proteins"/>
    <property type="match status" value="1"/>
</dbReference>
<keyword evidence="1 10" id="KW-0436">Ligase</keyword>
<feature type="binding site" evidence="10">
    <location>
        <position position="141"/>
    </location>
    <ligand>
        <name>NAD(+)</name>
        <dbReference type="ChEBI" id="CHEBI:57540"/>
    </ligand>
</feature>
<comment type="catalytic activity">
    <reaction evidence="9 10">
        <text>NAD(+) + (deoxyribonucleotide)n-3'-hydroxyl + 5'-phospho-(deoxyribonucleotide)m = (deoxyribonucleotide)n+m + AMP + beta-nicotinamide D-nucleotide.</text>
        <dbReference type="EC" id="6.5.1.2"/>
    </reaction>
</comment>
<keyword evidence="3 10" id="KW-0479">Metal-binding</keyword>